<dbReference type="PANTHER" id="PTHR30619">
    <property type="entry name" value="DNA INTERNALIZATION/COMPETENCE PROTEIN COMEC/REC2"/>
    <property type="match status" value="1"/>
</dbReference>
<comment type="subcellular location">
    <subcellularLocation>
        <location evidence="1">Cell membrane</location>
        <topology evidence="1">Multi-pass membrane protein</topology>
    </subcellularLocation>
</comment>
<dbReference type="InterPro" id="IPR035681">
    <property type="entry name" value="ComA-like_MBL"/>
</dbReference>
<dbReference type="SUPFAM" id="SSF56281">
    <property type="entry name" value="Metallo-hydrolase/oxidoreductase"/>
    <property type="match status" value="1"/>
</dbReference>
<comment type="caution">
    <text evidence="8">The sequence shown here is derived from an EMBL/GenBank/DDBJ whole genome shotgun (WGS) entry which is preliminary data.</text>
</comment>
<evidence type="ECO:0000256" key="1">
    <source>
        <dbReference type="ARBA" id="ARBA00004651"/>
    </source>
</evidence>
<evidence type="ECO:0000256" key="6">
    <source>
        <dbReference type="SAM" id="Phobius"/>
    </source>
</evidence>
<sequence length="777" mass="80556">MRAPAVTDFRLVPLALAGWAATLVGTGLGGWPLVLAAASVGLAGAGWAGWRRRPLAAATALVLIVLLALSWTRQYQLDTSPLRRLADQRAVAVVELVARSDPQVSQSRFGGQTVVLTGEVRQLSGRGQRLGLRQQVRLVTSGAYAESLRTLRVGTRIRTVAQLGPPDPGQPVAAVAALRGPPERLAGPGAADRVVEAIRAGLRRAVADLPAERRALVPALVLGDTSAMTDQLREDFRSTGLVHLTAVSGANLTLLLAFLLTVARWLGVRGRWLHLIGLVGVAIFVALCRNEPSVLRAAAMGLVALAALGSNSHAGKGIRHLSLAVVGLLLIDPWLGRSVGFGLSVLASGGIILLAARWRERMAWLPAPLAEAITVPLAAQLATQPLVTAISGQVSMVGLLANALAGPFVGPATVLGFATAGLSVPLPTVAAFTGWLAGWCAQAILWISDAGAALPGAAWQWPSGPLGVLMVLAACVAGVPLIGWLLSRRVLVLVAALLLIVVLARPQFTPGWPPRDWLLVACDVGQGDALVLNAGAGQVILVDTGPEPAPLTACLDRLGVTAVPLLVLTHYHADHTGGLAAVFGRHRVGTMLVSPLASPAATAAVITRQADAAGVRLLTATPGQRLQVGRVDWRTLGPIRAGRPAASGDGESSAENDASIVATAEIAGIRVLLTGDAEPAAQSALLRSGADLRADVLKVAHHGSARQDEGFVCDSRARVALISVGADNGYGHPAPRTLQLLGRCGQQPLRTDRGGAIALTQEKSRLTAHLQQSEEPR</sequence>
<feature type="transmembrane region" description="Helical" evidence="6">
    <location>
        <begin position="467"/>
        <end position="485"/>
    </location>
</feature>
<keyword evidence="2" id="KW-1003">Cell membrane</keyword>
<keyword evidence="3 6" id="KW-0812">Transmembrane</keyword>
<evidence type="ECO:0000313" key="8">
    <source>
        <dbReference type="EMBL" id="OYO07969.1"/>
    </source>
</evidence>
<feature type="transmembrane region" description="Helical" evidence="6">
    <location>
        <begin position="272"/>
        <end position="288"/>
    </location>
</feature>
<dbReference type="Pfam" id="PF00753">
    <property type="entry name" value="Lactamase_B"/>
    <property type="match status" value="1"/>
</dbReference>
<dbReference type="EMBL" id="NMVO01000019">
    <property type="protein sequence ID" value="OYO07969.1"/>
    <property type="molecule type" value="Genomic_DNA"/>
</dbReference>
<dbReference type="OrthoDB" id="7177610at2"/>
<evidence type="ECO:0000256" key="3">
    <source>
        <dbReference type="ARBA" id="ARBA00022692"/>
    </source>
</evidence>
<feature type="transmembrane region" description="Helical" evidence="6">
    <location>
        <begin position="363"/>
        <end position="382"/>
    </location>
</feature>
<dbReference type="GO" id="GO:0005886">
    <property type="term" value="C:plasma membrane"/>
    <property type="evidence" value="ECO:0007669"/>
    <property type="project" value="UniProtKB-SubCell"/>
</dbReference>
<dbReference type="Gene3D" id="3.60.15.10">
    <property type="entry name" value="Ribonuclease Z/Hydroxyacylglutathione hydrolase-like"/>
    <property type="match status" value="1"/>
</dbReference>
<dbReference type="InterPro" id="IPR001279">
    <property type="entry name" value="Metallo-B-lactamas"/>
</dbReference>
<evidence type="ECO:0000313" key="9">
    <source>
        <dbReference type="Proteomes" id="UP000215896"/>
    </source>
</evidence>
<dbReference type="NCBIfam" id="TIGR00360">
    <property type="entry name" value="ComEC_N-term"/>
    <property type="match status" value="1"/>
</dbReference>
<dbReference type="AlphaFoldDB" id="A0A255FW99"/>
<dbReference type="InterPro" id="IPR052159">
    <property type="entry name" value="Competence_DNA_uptake"/>
</dbReference>
<feature type="transmembrane region" description="Helical" evidence="6">
    <location>
        <begin position="429"/>
        <end position="447"/>
    </location>
</feature>
<feature type="transmembrane region" description="Helical" evidence="6">
    <location>
        <begin position="394"/>
        <end position="417"/>
    </location>
</feature>
<dbReference type="Proteomes" id="UP000215896">
    <property type="component" value="Unassembled WGS sequence"/>
</dbReference>
<keyword evidence="5 6" id="KW-0472">Membrane</keyword>
<evidence type="ECO:0000256" key="2">
    <source>
        <dbReference type="ARBA" id="ARBA00022475"/>
    </source>
</evidence>
<dbReference type="InterPro" id="IPR036866">
    <property type="entry name" value="RibonucZ/Hydroxyglut_hydro"/>
</dbReference>
<dbReference type="SMART" id="SM00849">
    <property type="entry name" value="Lactamase_B"/>
    <property type="match status" value="1"/>
</dbReference>
<feature type="transmembrane region" description="Helical" evidence="6">
    <location>
        <begin position="241"/>
        <end position="266"/>
    </location>
</feature>
<keyword evidence="9" id="KW-1185">Reference proteome</keyword>
<evidence type="ECO:0000259" key="7">
    <source>
        <dbReference type="SMART" id="SM00849"/>
    </source>
</evidence>
<accession>A0A255FW99</accession>
<evidence type="ECO:0000256" key="4">
    <source>
        <dbReference type="ARBA" id="ARBA00022989"/>
    </source>
</evidence>
<gene>
    <name evidence="8" type="ORF">CGZ94_21205</name>
</gene>
<dbReference type="PANTHER" id="PTHR30619:SF1">
    <property type="entry name" value="RECOMBINATION PROTEIN 2"/>
    <property type="match status" value="1"/>
</dbReference>
<feature type="transmembrane region" description="Helical" evidence="6">
    <location>
        <begin position="295"/>
        <end position="314"/>
    </location>
</feature>
<feature type="domain" description="Metallo-beta-lactamase" evidence="7">
    <location>
        <begin position="526"/>
        <end position="704"/>
    </location>
</feature>
<evidence type="ECO:0000256" key="5">
    <source>
        <dbReference type="ARBA" id="ARBA00023136"/>
    </source>
</evidence>
<name>A0A255FW99_9ACTN</name>
<dbReference type="CDD" id="cd07731">
    <property type="entry name" value="ComA-like_MBL-fold"/>
    <property type="match status" value="1"/>
</dbReference>
<dbReference type="Pfam" id="PF03772">
    <property type="entry name" value="Competence"/>
    <property type="match status" value="1"/>
</dbReference>
<feature type="transmembrane region" description="Helical" evidence="6">
    <location>
        <begin position="490"/>
        <end position="508"/>
    </location>
</feature>
<feature type="transmembrane region" description="Helical" evidence="6">
    <location>
        <begin position="334"/>
        <end position="356"/>
    </location>
</feature>
<protein>
    <submittedName>
        <fullName evidence="8">Competence protein ComEC</fullName>
    </submittedName>
</protein>
<dbReference type="RefSeq" id="WP_094407341.1">
    <property type="nucleotide sequence ID" value="NZ_NMVO01000019.1"/>
</dbReference>
<keyword evidence="4 6" id="KW-1133">Transmembrane helix</keyword>
<dbReference type="InterPro" id="IPR004477">
    <property type="entry name" value="ComEC_N"/>
</dbReference>
<organism evidence="8 9">
    <name type="scientific">Enemella evansiae</name>
    <dbReference type="NCBI Taxonomy" id="2016499"/>
    <lineage>
        <taxon>Bacteria</taxon>
        <taxon>Bacillati</taxon>
        <taxon>Actinomycetota</taxon>
        <taxon>Actinomycetes</taxon>
        <taxon>Propionibacteriales</taxon>
        <taxon>Propionibacteriaceae</taxon>
        <taxon>Enemella</taxon>
    </lineage>
</organism>
<reference evidence="8 9" key="1">
    <citation type="submission" date="2017-07" db="EMBL/GenBank/DDBJ databases">
        <title>Draft whole genome sequences of clinical Proprionibacteriaceae strains.</title>
        <authorList>
            <person name="Bernier A.-M."/>
            <person name="Bernard K."/>
            <person name="Domingo M.-C."/>
        </authorList>
    </citation>
    <scope>NUCLEOTIDE SEQUENCE [LARGE SCALE GENOMIC DNA]</scope>
    <source>
        <strain evidence="8 9">NML 030167</strain>
    </source>
</reference>
<feature type="transmembrane region" description="Helical" evidence="6">
    <location>
        <begin position="55"/>
        <end position="72"/>
    </location>
</feature>
<proteinExistence type="predicted"/>